<accession>A0A8X6YUX9</accession>
<dbReference type="Proteomes" id="UP000886998">
    <property type="component" value="Unassembled WGS sequence"/>
</dbReference>
<evidence type="ECO:0000313" key="1">
    <source>
        <dbReference type="EMBL" id="GFY76922.1"/>
    </source>
</evidence>
<organism evidence="1 2">
    <name type="scientific">Trichonephila inaurata madagascariensis</name>
    <dbReference type="NCBI Taxonomy" id="2747483"/>
    <lineage>
        <taxon>Eukaryota</taxon>
        <taxon>Metazoa</taxon>
        <taxon>Ecdysozoa</taxon>
        <taxon>Arthropoda</taxon>
        <taxon>Chelicerata</taxon>
        <taxon>Arachnida</taxon>
        <taxon>Araneae</taxon>
        <taxon>Araneomorphae</taxon>
        <taxon>Entelegynae</taxon>
        <taxon>Araneoidea</taxon>
        <taxon>Nephilidae</taxon>
        <taxon>Trichonephila</taxon>
        <taxon>Trichonephila inaurata</taxon>
    </lineage>
</organism>
<gene>
    <name evidence="1" type="ORF">TNIN_318031</name>
</gene>
<comment type="caution">
    <text evidence="1">The sequence shown here is derived from an EMBL/GenBank/DDBJ whole genome shotgun (WGS) entry which is preliminary data.</text>
</comment>
<dbReference type="OrthoDB" id="6462155at2759"/>
<protein>
    <submittedName>
        <fullName evidence="1">Uncharacterized protein</fullName>
    </submittedName>
</protein>
<sequence length="148" mass="17581">MEDSKQLENAARIFATKLVHCVMRKDIPTWISESAVEEDDIFPDFMQTEIENICEQKSILFWWEFSRNFAENEKTNETFYELCSRMSSIIQHQDVQLETFLSYAARLARFSTYIYEDVVEAQYIAIYHIANVLITRYPHLLLKKASNY</sequence>
<dbReference type="AlphaFoldDB" id="A0A8X6YUX9"/>
<name>A0A8X6YUX9_9ARAC</name>
<evidence type="ECO:0000313" key="2">
    <source>
        <dbReference type="Proteomes" id="UP000886998"/>
    </source>
</evidence>
<proteinExistence type="predicted"/>
<dbReference type="EMBL" id="BMAV01022230">
    <property type="protein sequence ID" value="GFY76922.1"/>
    <property type="molecule type" value="Genomic_DNA"/>
</dbReference>
<keyword evidence="2" id="KW-1185">Reference proteome</keyword>
<reference evidence="1" key="1">
    <citation type="submission" date="2020-08" db="EMBL/GenBank/DDBJ databases">
        <title>Multicomponent nature underlies the extraordinary mechanical properties of spider dragline silk.</title>
        <authorList>
            <person name="Kono N."/>
            <person name="Nakamura H."/>
            <person name="Mori M."/>
            <person name="Yoshida Y."/>
            <person name="Ohtoshi R."/>
            <person name="Malay A.D."/>
            <person name="Moran D.A.P."/>
            <person name="Tomita M."/>
            <person name="Numata K."/>
            <person name="Arakawa K."/>
        </authorList>
    </citation>
    <scope>NUCLEOTIDE SEQUENCE</scope>
</reference>